<feature type="signal peptide" evidence="2">
    <location>
        <begin position="1"/>
        <end position="15"/>
    </location>
</feature>
<gene>
    <name evidence="4" type="ORF">Kpho01_70150</name>
</gene>
<dbReference type="PANTHER" id="PTHR44103:SF1">
    <property type="entry name" value="PROPROTEIN CONVERTASE P"/>
    <property type="match status" value="1"/>
</dbReference>
<feature type="domain" description="Ricin B lectin" evidence="3">
    <location>
        <begin position="1013"/>
        <end position="1131"/>
    </location>
</feature>
<dbReference type="AlphaFoldDB" id="A0A9W6PPQ7"/>
<protein>
    <recommendedName>
        <fullName evidence="3">Ricin B lectin domain-containing protein</fullName>
    </recommendedName>
</protein>
<reference evidence="4" key="1">
    <citation type="submission" date="2023-02" db="EMBL/GenBank/DDBJ databases">
        <title>Kitasatospora phosalacinea NBRC 14362.</title>
        <authorList>
            <person name="Ichikawa N."/>
            <person name="Sato H."/>
            <person name="Tonouchi N."/>
        </authorList>
    </citation>
    <scope>NUCLEOTIDE SEQUENCE</scope>
    <source>
        <strain evidence="4">NBRC 14362</strain>
    </source>
</reference>
<dbReference type="OrthoDB" id="4332189at2"/>
<name>A0A9W6PPQ7_9ACTN</name>
<dbReference type="InterPro" id="IPR028994">
    <property type="entry name" value="Integrin_alpha_N"/>
</dbReference>
<feature type="chain" id="PRO_5040871555" description="Ricin B lectin domain-containing protein" evidence="2">
    <location>
        <begin position="16"/>
        <end position="1151"/>
    </location>
</feature>
<evidence type="ECO:0000259" key="3">
    <source>
        <dbReference type="SMART" id="SM00458"/>
    </source>
</evidence>
<evidence type="ECO:0000256" key="2">
    <source>
        <dbReference type="SAM" id="SignalP"/>
    </source>
</evidence>
<comment type="caution">
    <text evidence="4">The sequence shown here is derived from an EMBL/GenBank/DDBJ whole genome shotgun (WGS) entry which is preliminary data.</text>
</comment>
<proteinExistence type="predicted"/>
<dbReference type="SMART" id="SM00458">
    <property type="entry name" value="RICIN"/>
    <property type="match status" value="1"/>
</dbReference>
<evidence type="ECO:0000256" key="1">
    <source>
        <dbReference type="SAM" id="MobiDB-lite"/>
    </source>
</evidence>
<dbReference type="Proteomes" id="UP001165143">
    <property type="component" value="Unassembled WGS sequence"/>
</dbReference>
<feature type="region of interest" description="Disordered" evidence="1">
    <location>
        <begin position="208"/>
        <end position="268"/>
    </location>
</feature>
<evidence type="ECO:0000313" key="5">
    <source>
        <dbReference type="Proteomes" id="UP001165143"/>
    </source>
</evidence>
<keyword evidence="2" id="KW-0732">Signal</keyword>
<dbReference type="Gene3D" id="2.80.10.50">
    <property type="match status" value="1"/>
</dbReference>
<dbReference type="Pfam" id="PF00652">
    <property type="entry name" value="Ricin_B_lectin"/>
    <property type="match status" value="1"/>
</dbReference>
<dbReference type="RefSeq" id="WP_033254711.1">
    <property type="nucleotide sequence ID" value="NZ_BSRX01000065.1"/>
</dbReference>
<evidence type="ECO:0000313" key="4">
    <source>
        <dbReference type="EMBL" id="GLW59005.1"/>
    </source>
</evidence>
<dbReference type="NCBIfam" id="NF033679">
    <property type="entry name" value="DNRLRE_dom"/>
    <property type="match status" value="1"/>
</dbReference>
<dbReference type="SUPFAM" id="SSF50370">
    <property type="entry name" value="Ricin B-like lectins"/>
    <property type="match status" value="1"/>
</dbReference>
<dbReference type="InterPro" id="IPR035992">
    <property type="entry name" value="Ricin_B-like_lectins"/>
</dbReference>
<feature type="compositionally biased region" description="Low complexity" evidence="1">
    <location>
        <begin position="217"/>
        <end position="245"/>
    </location>
</feature>
<dbReference type="PROSITE" id="PS50231">
    <property type="entry name" value="RICIN_B_LECTIN"/>
    <property type="match status" value="1"/>
</dbReference>
<organism evidence="4 5">
    <name type="scientific">Kitasatospora phosalacinea</name>
    <dbReference type="NCBI Taxonomy" id="2065"/>
    <lineage>
        <taxon>Bacteria</taxon>
        <taxon>Bacillati</taxon>
        <taxon>Actinomycetota</taxon>
        <taxon>Actinomycetes</taxon>
        <taxon>Kitasatosporales</taxon>
        <taxon>Streptomycetaceae</taxon>
        <taxon>Kitasatospora</taxon>
    </lineage>
</organism>
<dbReference type="SUPFAM" id="SSF69318">
    <property type="entry name" value="Integrin alpha N-terminal domain"/>
    <property type="match status" value="1"/>
</dbReference>
<dbReference type="EMBL" id="BSRX01000065">
    <property type="protein sequence ID" value="GLW59005.1"/>
    <property type="molecule type" value="Genomic_DNA"/>
</dbReference>
<accession>A0A9W6PPQ7</accession>
<sequence length="1151" mass="121392">MLLALLTLPAAPVLAADSSTEEQSAQQRAAATGQPVEILNARTETSEQVVNPDGSHTLTQHLRPVRARKGGEWAPIDATLEAAGDGTVKPAVSTVDVSFSNGGSAPLITLAKGPRKLSIDWPEPLPAPTLDGPTATYAVLPDVDLKVTATGDGYTQVLVVKTRQAALDPKLASLKFDLNTQNVQVSTGPTGGLQVTDASGATVWAGPGALMWDSRGDSGAADPSTDPSAATSTAAVAASAEGDTTTPPELTGIPAEQAPDPTDRTAPVPMTVAGTTLEVTPDQSLLTAADTEFPLVIDPSVTAFGRQVWTRVEKAFPNQPYWNANDIARVGHETEDGMTSRSFFQMDTWAFTRPGVHVTDARFEIVETHSWSCSARPVELWWTGAINSSTTWNNQPGWIGRSDTQDVAHGNESKGCGDDWVKFNAWNAVAAAVQAQSSNLTLGLRASDENDTYAWKKFDNNPRLVVTYNYPPNSPTNYGTNPYTACATTAAGATTLGATTATNPIQLQATVSDPQGDQVRAHFWLTNADTNAQLTEWTSGFVNSGTPVSFAVPSNLIPTDRPVSLRWQVRAEDGSDASPSVPATPCHFKVDPVGPKYPPLAASPEYPQQQFGAPAGTATKFTLDGRGDPDIVGYRYSYDSDALGQTVSTTAGAKVTLPEFKPMSAGLHTLYAVGVDTAGNRSSTTAYRFYPVRPANAPKVPGDLDNDGYVDLIGTANDEEKLYLYKGTASIDPATTLVTTGFTRNTDPLSADLPPWTNALIARGGDFVNDGIADTPPAGQPRQSWDDGTEDVLALQPDISNDPALRTLYLYANDGGGPEAGAVRFQSTLGTPVTDPKVGGAAFGWNDVTQLATAGDIGTSPTDTAKDGNPDLLVVATDKLYAVYGRPCTTEGDCTFSQPQEIGISGWNSMQILRATDLTGDGNPDLIARNKTSTTDGLRMYPYSATNGPVGLGMGSTRVAIGTIGWDTAALPTLTAPGDIDLDGRIDLVGTTNTGSMRFWHGNNAAGFASSLTGSITGIGNKCVDVTNSQTQVILFTCNGGNNQHWTWNNSTLTTLGKCLDIEHPANSNPLALIATCTGSASQRWEALPNGNLRNTGYNQCLASPGSSTADLTRLILWNCADYTDQKWQAPIQLGPRETLTGGWLTTAELA</sequence>
<dbReference type="PANTHER" id="PTHR44103">
    <property type="entry name" value="PROPROTEIN CONVERTASE P"/>
    <property type="match status" value="1"/>
</dbReference>
<dbReference type="InterPro" id="IPR000772">
    <property type="entry name" value="Ricin_B_lectin"/>
</dbReference>